<keyword evidence="1" id="KW-0812">Transmembrane</keyword>
<sequence>MTPLEWLEALSYVVTIVGLPLAIVVFIAEQRKERQNDDEEVYLRLSDDYSKFLRLVLDNADLRLMTQPIPEAPFTAEQIERRNLLFEVLISIFERAYILVYEEKMSRQAARLWQTWVDYMRDWCHRRDFREQLPALLQGEDPDFQDYILAIAAEESAKPAGALARAVTAA</sequence>
<dbReference type="STRING" id="452637.Oter_2987"/>
<dbReference type="Proteomes" id="UP000007013">
    <property type="component" value="Chromosome"/>
</dbReference>
<keyword evidence="3" id="KW-1185">Reference proteome</keyword>
<feature type="transmembrane region" description="Helical" evidence="1">
    <location>
        <begin position="6"/>
        <end position="28"/>
    </location>
</feature>
<protein>
    <recommendedName>
        <fullName evidence="4">DUF4760 domain-containing protein</fullName>
    </recommendedName>
</protein>
<dbReference type="HOGENOM" id="CLU_1624011_0_0_0"/>
<evidence type="ECO:0000313" key="2">
    <source>
        <dbReference type="EMBL" id="ACB76268.1"/>
    </source>
</evidence>
<organism evidence="2 3">
    <name type="scientific">Opitutus terrae (strain DSM 11246 / JCM 15787 / PB90-1)</name>
    <dbReference type="NCBI Taxonomy" id="452637"/>
    <lineage>
        <taxon>Bacteria</taxon>
        <taxon>Pseudomonadati</taxon>
        <taxon>Verrucomicrobiota</taxon>
        <taxon>Opitutia</taxon>
        <taxon>Opitutales</taxon>
        <taxon>Opitutaceae</taxon>
        <taxon>Opitutus</taxon>
    </lineage>
</organism>
<dbReference type="OrthoDB" id="8560762at2"/>
<dbReference type="KEGG" id="ote:Oter_2987"/>
<dbReference type="RefSeq" id="WP_012375797.1">
    <property type="nucleotide sequence ID" value="NC_010571.1"/>
</dbReference>
<gene>
    <name evidence="2" type="ordered locus">Oter_2987</name>
</gene>
<dbReference type="AlphaFoldDB" id="B1ZYU5"/>
<keyword evidence="1" id="KW-0472">Membrane</keyword>
<reference evidence="2 3" key="1">
    <citation type="journal article" date="2011" name="J. Bacteriol.">
        <title>Genome sequence of the verrucomicrobium Opitutus terrae PB90-1, an abundant inhabitant of rice paddy soil ecosystems.</title>
        <authorList>
            <person name="van Passel M.W."/>
            <person name="Kant R."/>
            <person name="Palva A."/>
            <person name="Copeland A."/>
            <person name="Lucas S."/>
            <person name="Lapidus A."/>
            <person name="Glavina del Rio T."/>
            <person name="Pitluck S."/>
            <person name="Goltsman E."/>
            <person name="Clum A."/>
            <person name="Sun H."/>
            <person name="Schmutz J."/>
            <person name="Larimer F.W."/>
            <person name="Land M.L."/>
            <person name="Hauser L."/>
            <person name="Kyrpides N."/>
            <person name="Mikhailova N."/>
            <person name="Richardson P.P."/>
            <person name="Janssen P.H."/>
            <person name="de Vos W.M."/>
            <person name="Smidt H."/>
        </authorList>
    </citation>
    <scope>NUCLEOTIDE SEQUENCE [LARGE SCALE GENOMIC DNA]</scope>
    <source>
        <strain evidence="3">DSM 11246 / JCM 15787 / PB90-1</strain>
    </source>
</reference>
<evidence type="ECO:0000256" key="1">
    <source>
        <dbReference type="SAM" id="Phobius"/>
    </source>
</evidence>
<keyword evidence="1" id="KW-1133">Transmembrane helix</keyword>
<dbReference type="EMBL" id="CP001032">
    <property type="protein sequence ID" value="ACB76268.1"/>
    <property type="molecule type" value="Genomic_DNA"/>
</dbReference>
<proteinExistence type="predicted"/>
<name>B1ZYU5_OPITP</name>
<accession>B1ZYU5</accession>
<evidence type="ECO:0000313" key="3">
    <source>
        <dbReference type="Proteomes" id="UP000007013"/>
    </source>
</evidence>
<dbReference type="eggNOG" id="ENOG502ZX3K">
    <property type="taxonomic scope" value="Bacteria"/>
</dbReference>
<evidence type="ECO:0008006" key="4">
    <source>
        <dbReference type="Google" id="ProtNLM"/>
    </source>
</evidence>